<feature type="signal peptide" evidence="6">
    <location>
        <begin position="1"/>
        <end position="29"/>
    </location>
</feature>
<dbReference type="PROSITE" id="PS50835">
    <property type="entry name" value="IG_LIKE"/>
    <property type="match status" value="1"/>
</dbReference>
<evidence type="ECO:0000256" key="4">
    <source>
        <dbReference type="ARBA" id="ARBA00023180"/>
    </source>
</evidence>
<sequence>MRVQRSMSSFFVYFFFIVVHISLPKSVFSVCGPLIRIIKAEGENAHLHVNVTGTIDVYWNSIPGDRNFAKTKPNGELEILDDRYQGRLQGLKDSSLVIRNVTRRDEANYTADINRGESKCNQNYFLRVYKVLTDKDIQIYNESSGNETCNVTLTCAVNGLVGADVTVTWNNTNRENTKDPTIHLYNGEANSTYTCTATNPVSTAYRSIVPSIFCLRLTDDTSLERKESPTKRKNNRYYISSIPIVLILVVIATLCCWRQRKRIDCQSYDIQRQH</sequence>
<dbReference type="PANTHER" id="PTHR12080">
    <property type="entry name" value="SIGNALING LYMPHOCYTIC ACTIVATION MOLECULE"/>
    <property type="match status" value="1"/>
</dbReference>
<dbReference type="InterPro" id="IPR007110">
    <property type="entry name" value="Ig-like_dom"/>
</dbReference>
<dbReference type="SUPFAM" id="SSF48726">
    <property type="entry name" value="Immunoglobulin"/>
    <property type="match status" value="2"/>
</dbReference>
<accession>A0A8J1LJ64</accession>
<dbReference type="InterPro" id="IPR015631">
    <property type="entry name" value="CD2/SLAM_rcpt"/>
</dbReference>
<evidence type="ECO:0000256" key="6">
    <source>
        <dbReference type="SAM" id="SignalP"/>
    </source>
</evidence>
<name>A0A8J1LJ64_XENLA</name>
<keyword evidence="5" id="KW-0812">Transmembrane</keyword>
<protein>
    <submittedName>
        <fullName evidence="9">SLAM family member 5</fullName>
    </submittedName>
</protein>
<evidence type="ECO:0000256" key="1">
    <source>
        <dbReference type="ARBA" id="ARBA00004370"/>
    </source>
</evidence>
<evidence type="ECO:0000256" key="3">
    <source>
        <dbReference type="ARBA" id="ARBA00023136"/>
    </source>
</evidence>
<reference evidence="9" key="1">
    <citation type="submission" date="2025-08" db="UniProtKB">
        <authorList>
            <consortium name="RefSeq"/>
        </authorList>
    </citation>
    <scope>IDENTIFICATION</scope>
    <source>
        <strain evidence="9">J_2021</strain>
        <tissue evidence="9">Erythrocytes</tissue>
    </source>
</reference>
<feature type="domain" description="Ig-like" evidence="7">
    <location>
        <begin position="145"/>
        <end position="209"/>
    </location>
</feature>
<dbReference type="KEGG" id="xla:108699137"/>
<dbReference type="InterPro" id="IPR036179">
    <property type="entry name" value="Ig-like_dom_sf"/>
</dbReference>
<evidence type="ECO:0000256" key="5">
    <source>
        <dbReference type="SAM" id="Phobius"/>
    </source>
</evidence>
<dbReference type="InterPro" id="IPR003597">
    <property type="entry name" value="Ig_C1-set"/>
</dbReference>
<proteinExistence type="predicted"/>
<keyword evidence="2 6" id="KW-0732">Signal</keyword>
<dbReference type="RefSeq" id="XP_041429562.1">
    <property type="nucleotide sequence ID" value="XM_041573628.1"/>
</dbReference>
<keyword evidence="8" id="KW-1185">Reference proteome</keyword>
<evidence type="ECO:0000256" key="2">
    <source>
        <dbReference type="ARBA" id="ARBA00022729"/>
    </source>
</evidence>
<evidence type="ECO:0000313" key="9">
    <source>
        <dbReference type="RefSeq" id="XP_041429562.1"/>
    </source>
</evidence>
<dbReference type="GeneID" id="108699137"/>
<dbReference type="SMART" id="SM00409">
    <property type="entry name" value="IG"/>
    <property type="match status" value="2"/>
</dbReference>
<dbReference type="PANTHER" id="PTHR12080:SF55">
    <property type="entry name" value="LYMPHOCYTE FUNCTION-ASSOCIATED ANTIGEN 3"/>
    <property type="match status" value="1"/>
</dbReference>
<dbReference type="InterPro" id="IPR013783">
    <property type="entry name" value="Ig-like_fold"/>
</dbReference>
<gene>
    <name evidence="9" type="primary">LOC108699137</name>
</gene>
<dbReference type="Proteomes" id="UP000186698">
    <property type="component" value="Chromosome 8L"/>
</dbReference>
<dbReference type="InterPro" id="IPR003599">
    <property type="entry name" value="Ig_sub"/>
</dbReference>
<keyword evidence="4" id="KW-0325">Glycoprotein</keyword>
<dbReference type="Gene3D" id="2.60.40.10">
    <property type="entry name" value="Immunoglobulins"/>
    <property type="match status" value="2"/>
</dbReference>
<evidence type="ECO:0000259" key="7">
    <source>
        <dbReference type="PROSITE" id="PS50835"/>
    </source>
</evidence>
<feature type="transmembrane region" description="Helical" evidence="5">
    <location>
        <begin position="237"/>
        <end position="257"/>
    </location>
</feature>
<organism evidence="8 9">
    <name type="scientific">Xenopus laevis</name>
    <name type="common">African clawed frog</name>
    <dbReference type="NCBI Taxonomy" id="8355"/>
    <lineage>
        <taxon>Eukaryota</taxon>
        <taxon>Metazoa</taxon>
        <taxon>Chordata</taxon>
        <taxon>Craniata</taxon>
        <taxon>Vertebrata</taxon>
        <taxon>Euteleostomi</taxon>
        <taxon>Amphibia</taxon>
        <taxon>Batrachia</taxon>
        <taxon>Anura</taxon>
        <taxon>Pipoidea</taxon>
        <taxon>Pipidae</taxon>
        <taxon>Xenopodinae</taxon>
        <taxon>Xenopus</taxon>
        <taxon>Xenopus</taxon>
    </lineage>
</organism>
<dbReference type="OrthoDB" id="8741746at2759"/>
<keyword evidence="3 5" id="KW-0472">Membrane</keyword>
<evidence type="ECO:0000313" key="8">
    <source>
        <dbReference type="Proteomes" id="UP000186698"/>
    </source>
</evidence>
<dbReference type="Pfam" id="PF07654">
    <property type="entry name" value="C1-set"/>
    <property type="match status" value="1"/>
</dbReference>
<feature type="chain" id="PRO_5035257470" evidence="6">
    <location>
        <begin position="30"/>
        <end position="274"/>
    </location>
</feature>
<dbReference type="AlphaFoldDB" id="A0A8J1LJ64"/>
<dbReference type="GO" id="GO:0016020">
    <property type="term" value="C:membrane"/>
    <property type="evidence" value="ECO:0007669"/>
    <property type="project" value="UniProtKB-SubCell"/>
</dbReference>
<keyword evidence="5" id="KW-1133">Transmembrane helix</keyword>
<dbReference type="GO" id="GO:0006955">
    <property type="term" value="P:immune response"/>
    <property type="evidence" value="ECO:0000318"/>
    <property type="project" value="GO_Central"/>
</dbReference>
<comment type="subcellular location">
    <subcellularLocation>
        <location evidence="1">Membrane</location>
    </subcellularLocation>
</comment>